<protein>
    <submittedName>
        <fullName evidence="7">NnrU family protein</fullName>
    </submittedName>
</protein>
<dbReference type="EMBL" id="JACORU010000001">
    <property type="protein sequence ID" value="MBC5763765.1"/>
    <property type="molecule type" value="Genomic_DNA"/>
</dbReference>
<dbReference type="Pfam" id="PF07298">
    <property type="entry name" value="NnrU"/>
    <property type="match status" value="1"/>
</dbReference>
<name>A0A923M5I4_9BURK</name>
<reference evidence="7" key="1">
    <citation type="submission" date="2020-08" db="EMBL/GenBank/DDBJ databases">
        <title>Ramlibacter sp. GTP1 16S ribosomal RNA gene genome sequencing and assembly.</title>
        <authorList>
            <person name="Kang M."/>
        </authorList>
    </citation>
    <scope>NUCLEOTIDE SEQUENCE</scope>
    <source>
        <strain evidence="7">GTP1</strain>
    </source>
</reference>
<dbReference type="RefSeq" id="WP_187080193.1">
    <property type="nucleotide sequence ID" value="NZ_JACORU010000001.1"/>
</dbReference>
<gene>
    <name evidence="7" type="ORF">H8R02_04840</name>
</gene>
<evidence type="ECO:0000259" key="6">
    <source>
        <dbReference type="Pfam" id="PF07298"/>
    </source>
</evidence>
<keyword evidence="8" id="KW-1185">Reference proteome</keyword>
<evidence type="ECO:0000313" key="8">
    <source>
        <dbReference type="Proteomes" id="UP000596827"/>
    </source>
</evidence>
<dbReference type="InterPro" id="IPR009915">
    <property type="entry name" value="NnrU_dom"/>
</dbReference>
<accession>A0A923M5I4</accession>
<keyword evidence="2 5" id="KW-0812">Transmembrane</keyword>
<proteinExistence type="predicted"/>
<keyword evidence="3 5" id="KW-1133">Transmembrane helix</keyword>
<evidence type="ECO:0000256" key="1">
    <source>
        <dbReference type="ARBA" id="ARBA00004141"/>
    </source>
</evidence>
<dbReference type="Proteomes" id="UP000596827">
    <property type="component" value="Unassembled WGS sequence"/>
</dbReference>
<dbReference type="GO" id="GO:0016020">
    <property type="term" value="C:membrane"/>
    <property type="evidence" value="ECO:0007669"/>
    <property type="project" value="UniProtKB-SubCell"/>
</dbReference>
<feature type="transmembrane region" description="Helical" evidence="5">
    <location>
        <begin position="112"/>
        <end position="138"/>
    </location>
</feature>
<dbReference type="AlphaFoldDB" id="A0A923M5I4"/>
<feature type="transmembrane region" description="Helical" evidence="5">
    <location>
        <begin position="71"/>
        <end position="92"/>
    </location>
</feature>
<organism evidence="7 8">
    <name type="scientific">Ramlibacter albus</name>
    <dbReference type="NCBI Taxonomy" id="2079448"/>
    <lineage>
        <taxon>Bacteria</taxon>
        <taxon>Pseudomonadati</taxon>
        <taxon>Pseudomonadota</taxon>
        <taxon>Betaproteobacteria</taxon>
        <taxon>Burkholderiales</taxon>
        <taxon>Comamonadaceae</taxon>
        <taxon>Ramlibacter</taxon>
    </lineage>
</organism>
<evidence type="ECO:0000256" key="4">
    <source>
        <dbReference type="ARBA" id="ARBA00023136"/>
    </source>
</evidence>
<evidence type="ECO:0000256" key="2">
    <source>
        <dbReference type="ARBA" id="ARBA00022692"/>
    </source>
</evidence>
<feature type="domain" description="NnrU" evidence="6">
    <location>
        <begin position="3"/>
        <end position="199"/>
    </location>
</feature>
<sequence length="200" mass="21769">MALLLLGLLLFLGVHSTRIFANTWRTATVARLGELPFKGIYSVLSIAGFVLVVYGYGQSRMQMPIWDPPTWMKHVTALLMLPVFPLFVAAYVPRNALNARLKHPQILSVKLWALAHLLSNGNLADVLLFGSFLVWAVLGFRAARLRDAAALGSPHDPRSTVPAPAPASAGMTAATVVVGLIVYVVFAMVLHAMWIGVRPF</sequence>
<evidence type="ECO:0000256" key="5">
    <source>
        <dbReference type="SAM" id="Phobius"/>
    </source>
</evidence>
<comment type="subcellular location">
    <subcellularLocation>
        <location evidence="1">Membrane</location>
        <topology evidence="1">Multi-pass membrane protein</topology>
    </subcellularLocation>
</comment>
<comment type="caution">
    <text evidence="7">The sequence shown here is derived from an EMBL/GenBank/DDBJ whole genome shotgun (WGS) entry which is preliminary data.</text>
</comment>
<evidence type="ECO:0000256" key="3">
    <source>
        <dbReference type="ARBA" id="ARBA00022989"/>
    </source>
</evidence>
<feature type="transmembrane region" description="Helical" evidence="5">
    <location>
        <begin position="40"/>
        <end position="59"/>
    </location>
</feature>
<feature type="transmembrane region" description="Helical" evidence="5">
    <location>
        <begin position="176"/>
        <end position="197"/>
    </location>
</feature>
<keyword evidence="4 5" id="KW-0472">Membrane</keyword>
<evidence type="ECO:0000313" key="7">
    <source>
        <dbReference type="EMBL" id="MBC5763765.1"/>
    </source>
</evidence>